<dbReference type="SUPFAM" id="SSF46785">
    <property type="entry name" value="Winged helix' DNA-binding domain"/>
    <property type="match status" value="1"/>
</dbReference>
<accession>C2JYU3</accession>
<sequence>MLNKVSKGGQCMQPSSQMLKGILEGAILRIIQQGDIYGYGLHEKLGTLGFGNIPEGTIYPLLLKLQKNKLIVGVRRPTGNGPDRKYYHLTDAGQDALADFQQQWQQLAQAMAQLNQGGTES</sequence>
<evidence type="ECO:0000313" key="3">
    <source>
        <dbReference type="Proteomes" id="UP000004525"/>
    </source>
</evidence>
<dbReference type="AlphaFoldDB" id="C2JYU3"/>
<dbReference type="InterPro" id="IPR005149">
    <property type="entry name" value="Tscrpt_reg_PadR_N"/>
</dbReference>
<proteinExistence type="predicted"/>
<dbReference type="EMBL" id="ACIZ01000091">
    <property type="protein sequence ID" value="EEN79776.1"/>
    <property type="molecule type" value="Genomic_DNA"/>
</dbReference>
<protein>
    <submittedName>
        <fullName evidence="2">Transcriptional regulator, PadR family</fullName>
    </submittedName>
</protein>
<evidence type="ECO:0000313" key="2">
    <source>
        <dbReference type="EMBL" id="EEN79776.1"/>
    </source>
</evidence>
<dbReference type="PANTHER" id="PTHR33169:SF25">
    <property type="entry name" value="DNA-BINDING PROTEIN YIZB-RELATED"/>
    <property type="match status" value="1"/>
</dbReference>
<dbReference type="InterPro" id="IPR052509">
    <property type="entry name" value="Metal_resp_DNA-bind_regulator"/>
</dbReference>
<organism evidence="2 3">
    <name type="scientific">Lacticaseibacillus rhamnosus (strain LMS2-1)</name>
    <dbReference type="NCBI Taxonomy" id="525361"/>
    <lineage>
        <taxon>Bacteria</taxon>
        <taxon>Bacillati</taxon>
        <taxon>Bacillota</taxon>
        <taxon>Bacilli</taxon>
        <taxon>Lactobacillales</taxon>
        <taxon>Lactobacillaceae</taxon>
        <taxon>Lacticaseibacillus</taxon>
    </lineage>
</organism>
<gene>
    <name evidence="2" type="ORF">HMPREF0539_2078</name>
</gene>
<dbReference type="HOGENOM" id="CLU_063440_3_1_9"/>
<dbReference type="InterPro" id="IPR036388">
    <property type="entry name" value="WH-like_DNA-bd_sf"/>
</dbReference>
<dbReference type="PANTHER" id="PTHR33169">
    <property type="entry name" value="PADR-FAMILY TRANSCRIPTIONAL REGULATOR"/>
    <property type="match status" value="1"/>
</dbReference>
<reference evidence="2" key="1">
    <citation type="submission" date="2009-01" db="EMBL/GenBank/DDBJ databases">
        <authorList>
            <person name="Qin X."/>
            <person name="Bachman B."/>
            <person name="Battles P."/>
            <person name="Bell A."/>
            <person name="Bess C."/>
            <person name="Bickham C."/>
            <person name="Chaboub L."/>
            <person name="Chen D."/>
            <person name="Coyle M."/>
            <person name="Deiros D.R."/>
            <person name="Dinh H."/>
            <person name="Forbes L."/>
            <person name="Fowler G."/>
            <person name="Francisco L."/>
            <person name="Fu Q."/>
            <person name="Gubbala S."/>
            <person name="Hale W."/>
            <person name="Han Y."/>
            <person name="Hemphill L."/>
            <person name="Highlander S.K."/>
            <person name="Hirani K."/>
            <person name="Hogues M."/>
            <person name="Jackson L."/>
            <person name="Jakkamsetti A."/>
            <person name="Javaid M."/>
            <person name="Jiang H."/>
            <person name="Korchina V."/>
            <person name="Kovar C."/>
            <person name="Lara F."/>
            <person name="Lee S."/>
            <person name="Mata R."/>
            <person name="Mathew T."/>
            <person name="Moen C."/>
            <person name="Morales K."/>
            <person name="Munidasa M."/>
            <person name="Nazareth L."/>
            <person name="Ngo R."/>
            <person name="Nguyen L."/>
            <person name="Okwuonu G."/>
            <person name="Ongeri F."/>
            <person name="Patil S."/>
            <person name="Petrosino J."/>
            <person name="Pham C."/>
            <person name="Pham P."/>
            <person name="Pu L.-L."/>
            <person name="Puazo M."/>
            <person name="Raj R."/>
            <person name="Reid J."/>
            <person name="Rouhana J."/>
            <person name="Saada N."/>
            <person name="Shang Y."/>
            <person name="Simmons D."/>
            <person name="Thornton R."/>
            <person name="Warren J."/>
            <person name="Weissenberger G."/>
            <person name="Zhang J."/>
            <person name="Zhang L."/>
            <person name="Zhou C."/>
            <person name="Zhu D."/>
            <person name="Muzny D."/>
            <person name="Worley K."/>
            <person name="Gibbs R."/>
        </authorList>
    </citation>
    <scope>NUCLEOTIDE SEQUENCE [LARGE SCALE GENOMIC DNA]</scope>
    <source>
        <strain evidence="2">LMS2-1</strain>
    </source>
</reference>
<dbReference type="InterPro" id="IPR036390">
    <property type="entry name" value="WH_DNA-bd_sf"/>
</dbReference>
<dbReference type="Pfam" id="PF03551">
    <property type="entry name" value="PadR"/>
    <property type="match status" value="1"/>
</dbReference>
<dbReference type="Gene3D" id="1.10.10.10">
    <property type="entry name" value="Winged helix-like DNA-binding domain superfamily/Winged helix DNA-binding domain"/>
    <property type="match status" value="1"/>
</dbReference>
<keyword evidence="3" id="KW-1185">Reference proteome</keyword>
<comment type="caution">
    <text evidence="2">The sequence shown here is derived from an EMBL/GenBank/DDBJ whole genome shotgun (WGS) entry which is preliminary data.</text>
</comment>
<dbReference type="Proteomes" id="UP000004525">
    <property type="component" value="Unassembled WGS sequence"/>
</dbReference>
<feature type="domain" description="Transcription regulator PadR N-terminal" evidence="1">
    <location>
        <begin position="27"/>
        <end position="98"/>
    </location>
</feature>
<name>C2JYU3_LACRM</name>
<evidence type="ECO:0000259" key="1">
    <source>
        <dbReference type="Pfam" id="PF03551"/>
    </source>
</evidence>